<dbReference type="SUPFAM" id="SSF55048">
    <property type="entry name" value="Probable ACP-binding domain of malonyl-CoA ACP transacylase"/>
    <property type="match status" value="1"/>
</dbReference>
<evidence type="ECO:0000256" key="1">
    <source>
        <dbReference type="ARBA" id="ARBA00022450"/>
    </source>
</evidence>
<dbReference type="InterPro" id="IPR050091">
    <property type="entry name" value="PKS_NRPS_Biosynth_Enz"/>
</dbReference>
<dbReference type="GO" id="GO:0031177">
    <property type="term" value="F:phosphopantetheine binding"/>
    <property type="evidence" value="ECO:0007669"/>
    <property type="project" value="InterPro"/>
</dbReference>
<feature type="domain" description="Ketosynthase family 3 (KS3)" evidence="11">
    <location>
        <begin position="41"/>
        <end position="450"/>
    </location>
</feature>
<dbReference type="Gene3D" id="3.40.50.150">
    <property type="entry name" value="Vaccinia Virus protein VP39"/>
    <property type="match status" value="1"/>
</dbReference>
<feature type="region of interest" description="C-terminal hotdog fold" evidence="8">
    <location>
        <begin position="1159"/>
        <end position="1317"/>
    </location>
</feature>
<dbReference type="CDD" id="cd00833">
    <property type="entry name" value="PKS"/>
    <property type="match status" value="1"/>
</dbReference>
<feature type="active site" description="Proton acceptor; for dehydratase activity" evidence="8">
    <location>
        <position position="1036"/>
    </location>
</feature>
<keyword evidence="1" id="KW-0596">Phosphopantetheine</keyword>
<dbReference type="InterPro" id="IPR020807">
    <property type="entry name" value="PKS_DH"/>
</dbReference>
<dbReference type="SMART" id="SM00823">
    <property type="entry name" value="PKS_PP"/>
    <property type="match status" value="1"/>
</dbReference>
<feature type="region of interest" description="Disordered" evidence="9">
    <location>
        <begin position="1"/>
        <end position="34"/>
    </location>
</feature>
<dbReference type="InterPro" id="IPR014030">
    <property type="entry name" value="Ketoacyl_synth_N"/>
</dbReference>
<feature type="region of interest" description="N-terminal hotdog fold" evidence="8">
    <location>
        <begin position="1004"/>
        <end position="1136"/>
    </location>
</feature>
<dbReference type="Pfam" id="PF00698">
    <property type="entry name" value="Acyl_transf_1"/>
    <property type="match status" value="1"/>
</dbReference>
<evidence type="ECO:0000256" key="7">
    <source>
        <dbReference type="ARBA" id="ARBA00023315"/>
    </source>
</evidence>
<dbReference type="InterPro" id="IPR036291">
    <property type="entry name" value="NAD(P)-bd_dom_sf"/>
</dbReference>
<dbReference type="InterPro" id="IPR011032">
    <property type="entry name" value="GroES-like_sf"/>
</dbReference>
<evidence type="ECO:0000259" key="12">
    <source>
        <dbReference type="PROSITE" id="PS52019"/>
    </source>
</evidence>
<dbReference type="InterPro" id="IPR049551">
    <property type="entry name" value="PKS_DH_C"/>
</dbReference>
<dbReference type="PANTHER" id="PTHR43775">
    <property type="entry name" value="FATTY ACID SYNTHASE"/>
    <property type="match status" value="1"/>
</dbReference>
<organism evidence="13 14">
    <name type="scientific">Lachnellula cervina</name>
    <dbReference type="NCBI Taxonomy" id="1316786"/>
    <lineage>
        <taxon>Eukaryota</taxon>
        <taxon>Fungi</taxon>
        <taxon>Dikarya</taxon>
        <taxon>Ascomycota</taxon>
        <taxon>Pezizomycotina</taxon>
        <taxon>Leotiomycetes</taxon>
        <taxon>Helotiales</taxon>
        <taxon>Lachnaceae</taxon>
        <taxon>Lachnellula</taxon>
    </lineage>
</organism>
<dbReference type="SMART" id="SM00826">
    <property type="entry name" value="PKS_DH"/>
    <property type="match status" value="1"/>
</dbReference>
<dbReference type="InterPro" id="IPR056501">
    <property type="entry name" value="NAD-bd_HRPKS_sdrA"/>
</dbReference>
<dbReference type="Pfam" id="PF00107">
    <property type="entry name" value="ADH_zinc_N"/>
    <property type="match status" value="1"/>
</dbReference>
<feature type="compositionally biased region" description="Polar residues" evidence="9">
    <location>
        <begin position="1"/>
        <end position="10"/>
    </location>
</feature>
<evidence type="ECO:0000259" key="11">
    <source>
        <dbReference type="PROSITE" id="PS52004"/>
    </source>
</evidence>
<evidence type="ECO:0000259" key="10">
    <source>
        <dbReference type="PROSITE" id="PS50075"/>
    </source>
</evidence>
<feature type="domain" description="Carrier" evidence="10">
    <location>
        <begin position="2520"/>
        <end position="2597"/>
    </location>
</feature>
<dbReference type="SMART" id="SM00829">
    <property type="entry name" value="PKS_ER"/>
    <property type="match status" value="1"/>
</dbReference>
<dbReference type="Pfam" id="PF08242">
    <property type="entry name" value="Methyltransf_12"/>
    <property type="match status" value="1"/>
</dbReference>
<keyword evidence="6" id="KW-0511">Multifunctional enzyme</keyword>
<feature type="active site" description="Proton donor; for dehydratase activity" evidence="8">
    <location>
        <position position="1227"/>
    </location>
</feature>
<accession>A0A7D8YLX1</accession>
<dbReference type="Pfam" id="PF08659">
    <property type="entry name" value="KR"/>
    <property type="match status" value="1"/>
</dbReference>
<dbReference type="SUPFAM" id="SSF52151">
    <property type="entry name" value="FabD/lysophospholipase-like"/>
    <property type="match status" value="1"/>
</dbReference>
<dbReference type="Gene3D" id="1.10.1200.10">
    <property type="entry name" value="ACP-like"/>
    <property type="match status" value="1"/>
</dbReference>
<dbReference type="SUPFAM" id="SSF50129">
    <property type="entry name" value="GroES-like"/>
    <property type="match status" value="1"/>
</dbReference>
<evidence type="ECO:0000256" key="5">
    <source>
        <dbReference type="ARBA" id="ARBA00023002"/>
    </source>
</evidence>
<dbReference type="SUPFAM" id="SSF53335">
    <property type="entry name" value="S-adenosyl-L-methionine-dependent methyltransferases"/>
    <property type="match status" value="1"/>
</dbReference>
<dbReference type="Gene3D" id="3.90.180.10">
    <property type="entry name" value="Medium-chain alcohol dehydrogenases, catalytic domain"/>
    <property type="match status" value="1"/>
</dbReference>
<evidence type="ECO:0000256" key="3">
    <source>
        <dbReference type="ARBA" id="ARBA00022679"/>
    </source>
</evidence>
<dbReference type="InterPro" id="IPR036736">
    <property type="entry name" value="ACP-like_sf"/>
</dbReference>
<dbReference type="GO" id="GO:0004312">
    <property type="term" value="F:fatty acid synthase activity"/>
    <property type="evidence" value="ECO:0007669"/>
    <property type="project" value="TreeGrafter"/>
</dbReference>
<dbReference type="InterPro" id="IPR013968">
    <property type="entry name" value="PKS_KR"/>
</dbReference>
<keyword evidence="4" id="KW-0521">NADP</keyword>
<dbReference type="Gene3D" id="3.40.50.720">
    <property type="entry name" value="NAD(P)-binding Rossmann-like Domain"/>
    <property type="match status" value="2"/>
</dbReference>
<dbReference type="InterPro" id="IPR016039">
    <property type="entry name" value="Thiolase-like"/>
</dbReference>
<dbReference type="InterPro" id="IPR042104">
    <property type="entry name" value="PKS_dehydratase_sf"/>
</dbReference>
<keyword evidence="2" id="KW-0597">Phosphoprotein</keyword>
<sequence length="2603" mass="285912">MAIRKSQNGVHQADGVLEDLNNGSPNTSPNGFTHNLEHAAVEPIAVIGMSLKFPQEATSPEAFWDMLHEGRCAMTEFPPDRFNIDAFYDEENAGTGTLPLRGGHFLKEDLGVFDAPFFSVTPAEAVAMDPQQRIMLETSYHALENAGLTIDKCSGSKTSVYTATFTDDYKSMLQQDPEQLPKYAATGLSGSMLANRVSWFFNLRGPSMNLDSACSSSLSALHIACQDLLNGTSKMALVGGCNLVFHPDFMLIMSNMSFMSPDSRCWSFDHRANGYARGDGFGVVVLKKLSDALQDGDTIRAVIRATGLNQDGRTTGGITQPNGEAQQLLINETFTRANLDMAPVRFFEAHGTGTALGDPTEAKAIGNSFRSFRSAEEPLIVGAVKSNIGHLEGGSGIAGLIKTVMILEKGIILPNTGLEMVNPRIDTQNLRIHVNSFGFGGSNAVVIVDDALHFLKAHRLRGHHRTIDLCLQKSNDETNGLEETNGFHTSVEQQKSEKTVRRVTDENGFSTQMTSTQQHPRPRLLIWSAADEVGTKSMLDTYGEFFKKRGRVALESSFDDIVHTLVAKRSLHAWRSYTIATSGSDLNSLEKDSSKPIRFSGDPKSIAFVFTGQGAQYAKMGNGLLAFPLFRLRFSELDHILHGLGCGWSLQALLCDSASTVNEPEYSQTFSTALQIAIVDLLKSFGITPAAVVGHSSGEIAAAYCAGAFDDRTALKIAFHRGRLAARLPTLHKTPQAMLAVALSEENILPFLARLEKHVETPNVQVGCVNSHKSITLTGDKDQLEIIESWLKDDQHLARKLRVNVAYHSSFMKAIKTDYYESLKDIDGEFAKKVTIPMISSVTGAVIPLDRVCDAGYWVKNLISQVKFSHAVSLLCIQSGKAPRKTLGSKSQSLSGIKELIEIGPHSTLQGPLQEILTNTKSQGRMGYLSVLNRQRDAAACTLDTVGRLWSLGHPIDMLAVNGSDQKTRAVVTDLPSYPFNHTQKYWFEDRTSTQFRFRPHARHELLGSLIPSSNSFEVRWRNFLSLEKLQWVQHHQISNNCLLPGAAMLAMAIEGVKQLTTGEAKVLGFEMRDVQFLNALQVPDSSEGLEIQVSLATFKDRAIDHAPWYEFRLFSFSSEWSEHCRCRIRAETASQAGTISAPTSSYHQELSSIANACIHEADAKHFYDVTRDNGVNYGPIFQTLEDVRFNDSGAAIADIRAFSGSADDKSKNLNFNTYTIHPSVLDGLFQMVFPALNQGGALDLPTMVPSSIRKLVIYTNEDFISSGSHLRASVRSSFNGYRGTESKVIAVSPSNNELFSVMEGYQTTFVSTSNDTHLLNSAQRPLLSHLEWRPDLTLLNNEQISELCKQARPQNNDLVDFQQRLSLLIQHYISTTLKALKQSPPEGISPHSLKYIRWMVQQHSQPDNDWPPKYLSEAAGVNALEEEIERANNLGQYYVTIGRNLLPLLLNEEGSKSLASREELVSAYLNEQLASQNIRKQLEVFLSSLAHKTPTMKILELGGSGGNSTSPCLGILSAKGNTRWLRYDYTDVSSDKVLQAQGKLGSCGNRLHFQVLDIENDPAAQGLEDFSYDLVITAHALQMTSDLPRTLRNLRRLLKPGGNLILVGIAAPQSVNIDFIFGLIQGWWTDGQTSLNPYRSKDELSKALIDSGFNGIDFSIQDSEDIEHHHISVIVATAAEQVVSEAMKLPEIAIVIDEKSLTQANFAIRLKEKIQGDGKATVLIFDFADAVFKRSIKGMFCVFLLDYDEPFFPSISLDEFNNFKEVLSLTNDILWVARDTQALRRPEFHMVDGLSRALRSENPKLRFARVAITDNEQTGLDGPTAVLTVLNHAIQSPLDDMEPEYEERDGMLCINRVIQSQRMNRLIGANIASHQERTLQLSHELPLRAIMKISGMINSITYEEVADWDDLPKPDEVLVQVRAVGLTSRDYQIASGQLNEESIFTECSGIITKAGSESGFSPGDKVFVSGSGVCTTSLRCKASSAAHFPDSMSFIEAAALPTSVLLSFQALVNAANLARDEVVLIHHAASAIGQAAIQISQKIGAKVIVTTGSEEKAELLRSTYGLSRDSILSNKDPHLSQSILQATASNGVDVVLSFDLGDDLDVSLEVLAPFGRLVNLGIGNDAVSAKVTQQTSPKCISYTSLNLAEMQRLRPQLIKKLFKQASSLFHSGYIRPAMPLTVFQACDLTKGLQSFHTGRSVGKVVINLDPGLSVTALVTNKASYYFDPNATYLIAGGFGGLGRSVSRWMVDRGARNLIILARSGTRTESAKELVRELEVLGARVEAPACDIIQAESLKGVLEQCAKTLPPVRGCLQCTMVLRDAIFDNMTHDDFTTGTQPKVIGSWNLHTLLPKGLDFFVSLSSIGGILGATSQANYCAGNTYIDALARYRTSIGEKAVSIDLGMMVSEGVVAETEGMLDSLRRLGYFMDIRQAEFLALLDHYCNPTLPLLAPTESQVIVGIEHPASMEAKGLEVPHWMMRPLFRHFQLINKDTAGTSNKQTQSADSETVLKQSASAEIAVDHATGWIVSKLSQILGIKADEIDVLKPVHVNGINSLIAVELRNWFDKKLGADVTVFEILGNMSIVDLSKYTVDKSRFREGK</sequence>
<dbReference type="Pfam" id="PF23114">
    <property type="entry name" value="NAD-bd_HRPKS_sdrA"/>
    <property type="match status" value="1"/>
</dbReference>
<dbReference type="InterPro" id="IPR049552">
    <property type="entry name" value="PKS_DH_N"/>
</dbReference>
<dbReference type="PANTHER" id="PTHR43775:SF29">
    <property type="entry name" value="ASPERFURANONE POLYKETIDE SYNTHASE AFOG-RELATED"/>
    <property type="match status" value="1"/>
</dbReference>
<dbReference type="GO" id="GO:0016491">
    <property type="term" value="F:oxidoreductase activity"/>
    <property type="evidence" value="ECO:0007669"/>
    <property type="project" value="UniProtKB-KW"/>
</dbReference>
<dbReference type="InterPro" id="IPR013149">
    <property type="entry name" value="ADH-like_C"/>
</dbReference>
<evidence type="ECO:0000256" key="6">
    <source>
        <dbReference type="ARBA" id="ARBA00023268"/>
    </source>
</evidence>
<gene>
    <name evidence="13" type="primary">azaB_0</name>
    <name evidence="13" type="ORF">LCER1_G004641</name>
</gene>
<dbReference type="PROSITE" id="PS00606">
    <property type="entry name" value="KS3_1"/>
    <property type="match status" value="1"/>
</dbReference>
<dbReference type="SUPFAM" id="SSF47336">
    <property type="entry name" value="ACP-like"/>
    <property type="match status" value="1"/>
</dbReference>
<dbReference type="InterPro" id="IPR013154">
    <property type="entry name" value="ADH-like_N"/>
</dbReference>
<dbReference type="PROSITE" id="PS52019">
    <property type="entry name" value="PKS_MFAS_DH"/>
    <property type="match status" value="1"/>
</dbReference>
<dbReference type="Pfam" id="PF08240">
    <property type="entry name" value="ADH_N"/>
    <property type="match status" value="1"/>
</dbReference>
<dbReference type="CDD" id="cd05195">
    <property type="entry name" value="enoyl_red"/>
    <property type="match status" value="1"/>
</dbReference>
<keyword evidence="5" id="KW-0560">Oxidoreductase</keyword>
<dbReference type="SUPFAM" id="SSF51735">
    <property type="entry name" value="NAD(P)-binding Rossmann-fold domains"/>
    <property type="match status" value="2"/>
</dbReference>
<dbReference type="InterPro" id="IPR014043">
    <property type="entry name" value="Acyl_transferase_dom"/>
</dbReference>
<dbReference type="InterPro" id="IPR020806">
    <property type="entry name" value="PKS_PP-bd"/>
</dbReference>
<dbReference type="InterPro" id="IPR049900">
    <property type="entry name" value="PKS_mFAS_DH"/>
</dbReference>
<evidence type="ECO:0000313" key="13">
    <source>
        <dbReference type="EMBL" id="TVY54438.1"/>
    </source>
</evidence>
<feature type="domain" description="PKS/mFAS DH" evidence="12">
    <location>
        <begin position="1004"/>
        <end position="1317"/>
    </location>
</feature>
<dbReference type="Proteomes" id="UP000481288">
    <property type="component" value="Unassembled WGS sequence"/>
</dbReference>
<dbReference type="InterPro" id="IPR020843">
    <property type="entry name" value="ER"/>
</dbReference>
<dbReference type="InterPro" id="IPR020841">
    <property type="entry name" value="PKS_Beta-ketoAc_synthase_dom"/>
</dbReference>
<dbReference type="Gene3D" id="3.30.70.3290">
    <property type="match status" value="1"/>
</dbReference>
<dbReference type="InterPro" id="IPR013217">
    <property type="entry name" value="Methyltransf_12"/>
</dbReference>
<evidence type="ECO:0000313" key="14">
    <source>
        <dbReference type="Proteomes" id="UP000481288"/>
    </source>
</evidence>
<keyword evidence="14" id="KW-1185">Reference proteome</keyword>
<dbReference type="InterPro" id="IPR016035">
    <property type="entry name" value="Acyl_Trfase/lysoPLipase"/>
</dbReference>
<evidence type="ECO:0000256" key="8">
    <source>
        <dbReference type="PROSITE-ProRule" id="PRU01363"/>
    </source>
</evidence>
<dbReference type="InterPro" id="IPR016036">
    <property type="entry name" value="Malonyl_transacylase_ACP-bd"/>
</dbReference>
<dbReference type="Pfam" id="PF14765">
    <property type="entry name" value="PS-DH"/>
    <property type="match status" value="1"/>
</dbReference>
<dbReference type="Gene3D" id="3.40.366.10">
    <property type="entry name" value="Malonyl-Coenzyme A Acyl Carrier Protein, domain 2"/>
    <property type="match status" value="1"/>
</dbReference>
<dbReference type="Pfam" id="PF23297">
    <property type="entry name" value="ACP_SdgA_C"/>
    <property type="match status" value="1"/>
</dbReference>
<dbReference type="Pfam" id="PF00109">
    <property type="entry name" value="ketoacyl-synt"/>
    <property type="match status" value="1"/>
</dbReference>
<proteinExistence type="predicted"/>
<keyword evidence="3" id="KW-0808">Transferase</keyword>
<evidence type="ECO:0000256" key="2">
    <source>
        <dbReference type="ARBA" id="ARBA00022553"/>
    </source>
</evidence>
<dbReference type="InterPro" id="IPR057326">
    <property type="entry name" value="KR_dom"/>
</dbReference>
<dbReference type="EMBL" id="QGMG01000341">
    <property type="protein sequence ID" value="TVY54438.1"/>
    <property type="molecule type" value="Genomic_DNA"/>
</dbReference>
<dbReference type="SUPFAM" id="SSF53901">
    <property type="entry name" value="Thiolase-like"/>
    <property type="match status" value="1"/>
</dbReference>
<dbReference type="Gene3D" id="3.40.47.10">
    <property type="match status" value="1"/>
</dbReference>
<dbReference type="GO" id="GO:0044550">
    <property type="term" value="P:secondary metabolite biosynthetic process"/>
    <property type="evidence" value="ECO:0007669"/>
    <property type="project" value="UniProtKB-ARBA"/>
</dbReference>
<dbReference type="InterPro" id="IPR014031">
    <property type="entry name" value="Ketoacyl_synth_C"/>
</dbReference>
<dbReference type="SMART" id="SM00825">
    <property type="entry name" value="PKS_KS"/>
    <property type="match status" value="1"/>
</dbReference>
<dbReference type="InterPro" id="IPR029063">
    <property type="entry name" value="SAM-dependent_MTases_sf"/>
</dbReference>
<keyword evidence="7" id="KW-0012">Acyltransferase</keyword>
<dbReference type="Pfam" id="PF02801">
    <property type="entry name" value="Ketoacyl-synt_C"/>
    <property type="match status" value="1"/>
</dbReference>
<dbReference type="InterPro" id="IPR018201">
    <property type="entry name" value="Ketoacyl_synth_AS"/>
</dbReference>
<dbReference type="InterPro" id="IPR009081">
    <property type="entry name" value="PP-bd_ACP"/>
</dbReference>
<dbReference type="InterPro" id="IPR001227">
    <property type="entry name" value="Ac_transferase_dom_sf"/>
</dbReference>
<dbReference type="Gene3D" id="3.10.129.110">
    <property type="entry name" value="Polyketide synthase dehydratase"/>
    <property type="match status" value="1"/>
</dbReference>
<protein>
    <submittedName>
        <fullName evidence="13">Highly reducing polyketide synthase azaB</fullName>
    </submittedName>
</protein>
<dbReference type="SMART" id="SM00827">
    <property type="entry name" value="PKS_AT"/>
    <property type="match status" value="1"/>
</dbReference>
<dbReference type="PROSITE" id="PS52004">
    <property type="entry name" value="KS3_2"/>
    <property type="match status" value="1"/>
</dbReference>
<comment type="caution">
    <text evidence="13">The sequence shown here is derived from an EMBL/GenBank/DDBJ whole genome shotgun (WGS) entry which is preliminary data.</text>
</comment>
<feature type="compositionally biased region" description="Polar residues" evidence="9">
    <location>
        <begin position="21"/>
        <end position="33"/>
    </location>
</feature>
<evidence type="ECO:0000256" key="9">
    <source>
        <dbReference type="SAM" id="MobiDB-lite"/>
    </source>
</evidence>
<dbReference type="PROSITE" id="PS50075">
    <property type="entry name" value="CARRIER"/>
    <property type="match status" value="1"/>
</dbReference>
<name>A0A7D8YLX1_9HELO</name>
<dbReference type="GO" id="GO:0006633">
    <property type="term" value="P:fatty acid biosynthetic process"/>
    <property type="evidence" value="ECO:0007669"/>
    <property type="project" value="InterPro"/>
</dbReference>
<dbReference type="SMART" id="SM00822">
    <property type="entry name" value="PKS_KR"/>
    <property type="match status" value="1"/>
</dbReference>
<reference evidence="13 14" key="1">
    <citation type="submission" date="2018-05" db="EMBL/GenBank/DDBJ databases">
        <title>Whole genome sequencing for identification of molecular markers to develop diagnostic detection tools for the regulated plant pathogen Lachnellula willkommii.</title>
        <authorList>
            <person name="Giroux E."/>
            <person name="Bilodeau G."/>
        </authorList>
    </citation>
    <scope>NUCLEOTIDE SEQUENCE [LARGE SCALE GENOMIC DNA]</scope>
    <source>
        <strain evidence="13 14">CBS 625.97</strain>
    </source>
</reference>
<dbReference type="OrthoDB" id="329835at2759"/>
<dbReference type="GO" id="GO:0004315">
    <property type="term" value="F:3-oxoacyl-[acyl-carrier-protein] synthase activity"/>
    <property type="evidence" value="ECO:0007669"/>
    <property type="project" value="InterPro"/>
</dbReference>
<dbReference type="Pfam" id="PF21089">
    <property type="entry name" value="PKS_DH_N"/>
    <property type="match status" value="1"/>
</dbReference>
<evidence type="ECO:0000256" key="4">
    <source>
        <dbReference type="ARBA" id="ARBA00022857"/>
    </source>
</evidence>